<dbReference type="RefSeq" id="WP_344420615.1">
    <property type="nucleotide sequence ID" value="NZ_BAAANN010000015.1"/>
</dbReference>
<feature type="domain" description="Thioesterase" evidence="1">
    <location>
        <begin position="62"/>
        <end position="132"/>
    </location>
</feature>
<protein>
    <recommendedName>
        <fullName evidence="1">Thioesterase domain-containing protein</fullName>
    </recommendedName>
</protein>
<name>A0ABN2R6M8_9PSEU</name>
<accession>A0ABN2R6M8</accession>
<evidence type="ECO:0000313" key="2">
    <source>
        <dbReference type="EMBL" id="GAA1964263.1"/>
    </source>
</evidence>
<gene>
    <name evidence="2" type="ORF">GCM10009754_40000</name>
</gene>
<dbReference type="Proteomes" id="UP001501116">
    <property type="component" value="Unassembled WGS sequence"/>
</dbReference>
<reference evidence="2 3" key="1">
    <citation type="journal article" date="2019" name="Int. J. Syst. Evol. Microbiol.">
        <title>The Global Catalogue of Microorganisms (GCM) 10K type strain sequencing project: providing services to taxonomists for standard genome sequencing and annotation.</title>
        <authorList>
            <consortium name="The Broad Institute Genomics Platform"/>
            <consortium name="The Broad Institute Genome Sequencing Center for Infectious Disease"/>
            <person name="Wu L."/>
            <person name="Ma J."/>
        </authorList>
    </citation>
    <scope>NUCLEOTIDE SEQUENCE [LARGE SCALE GENOMIC DNA]</scope>
    <source>
        <strain evidence="2 3">JCM 14545</strain>
    </source>
</reference>
<keyword evidence="3" id="KW-1185">Reference proteome</keyword>
<dbReference type="Pfam" id="PF03061">
    <property type="entry name" value="4HBT"/>
    <property type="match status" value="1"/>
</dbReference>
<dbReference type="InterPro" id="IPR006683">
    <property type="entry name" value="Thioestr_dom"/>
</dbReference>
<evidence type="ECO:0000313" key="3">
    <source>
        <dbReference type="Proteomes" id="UP001501116"/>
    </source>
</evidence>
<organism evidence="2 3">
    <name type="scientific">Amycolatopsis minnesotensis</name>
    <dbReference type="NCBI Taxonomy" id="337894"/>
    <lineage>
        <taxon>Bacteria</taxon>
        <taxon>Bacillati</taxon>
        <taxon>Actinomycetota</taxon>
        <taxon>Actinomycetes</taxon>
        <taxon>Pseudonocardiales</taxon>
        <taxon>Pseudonocardiaceae</taxon>
        <taxon>Amycolatopsis</taxon>
    </lineage>
</organism>
<evidence type="ECO:0000259" key="1">
    <source>
        <dbReference type="Pfam" id="PF03061"/>
    </source>
</evidence>
<comment type="caution">
    <text evidence="2">The sequence shown here is derived from an EMBL/GenBank/DDBJ whole genome shotgun (WGS) entry which is preliminary data.</text>
</comment>
<dbReference type="InterPro" id="IPR029069">
    <property type="entry name" value="HotDog_dom_sf"/>
</dbReference>
<proteinExistence type="predicted"/>
<dbReference type="Gene3D" id="3.10.129.10">
    <property type="entry name" value="Hotdog Thioesterase"/>
    <property type="match status" value="1"/>
</dbReference>
<sequence length="175" mass="18860">MSTALIRAGEPIELPWLDEPEFRCFGCSPENPIGLALAMLRLPDGRIGAEATFGEYHTSYPGVVHGGLVHVLVDEVMGDALAIEHGLLAFSVTLRTKMLLPLRVGVPYLAAARIARAAGGLFHTEADVLGPDGEVHVMASAAYRPIRSAQARDLMGLDDSGYARTRHYFDHEIGP</sequence>
<dbReference type="SUPFAM" id="SSF54637">
    <property type="entry name" value="Thioesterase/thiol ester dehydrase-isomerase"/>
    <property type="match status" value="1"/>
</dbReference>
<dbReference type="EMBL" id="BAAANN010000015">
    <property type="protein sequence ID" value="GAA1964263.1"/>
    <property type="molecule type" value="Genomic_DNA"/>
</dbReference>